<dbReference type="InterPro" id="IPR003597">
    <property type="entry name" value="Ig_C1-set"/>
</dbReference>
<dbReference type="GeneID" id="115815282"/>
<dbReference type="OrthoDB" id="9983389at2759"/>
<organism evidence="3 4">
    <name type="scientific">Chanos chanos</name>
    <name type="common">Milkfish</name>
    <name type="synonym">Mugil chanos</name>
    <dbReference type="NCBI Taxonomy" id="29144"/>
    <lineage>
        <taxon>Eukaryota</taxon>
        <taxon>Metazoa</taxon>
        <taxon>Chordata</taxon>
        <taxon>Craniata</taxon>
        <taxon>Vertebrata</taxon>
        <taxon>Euteleostomi</taxon>
        <taxon>Actinopterygii</taxon>
        <taxon>Neopterygii</taxon>
        <taxon>Teleostei</taxon>
        <taxon>Ostariophysi</taxon>
        <taxon>Gonorynchiformes</taxon>
        <taxon>Chanidae</taxon>
        <taxon>Chanos</taxon>
    </lineage>
</organism>
<dbReference type="InParanoid" id="A0A6J2VMA7"/>
<dbReference type="AlphaFoldDB" id="A0A6J2VMA7"/>
<evidence type="ECO:0000259" key="2">
    <source>
        <dbReference type="PROSITE" id="PS50835"/>
    </source>
</evidence>
<dbReference type="InterPro" id="IPR007110">
    <property type="entry name" value="Ig-like_dom"/>
</dbReference>
<protein>
    <submittedName>
        <fullName evidence="4">Uncharacterized protein LOC115815282</fullName>
    </submittedName>
</protein>
<dbReference type="PROSITE" id="PS50835">
    <property type="entry name" value="IG_LIKE"/>
    <property type="match status" value="2"/>
</dbReference>
<dbReference type="InterPro" id="IPR013783">
    <property type="entry name" value="Ig-like_fold"/>
</dbReference>
<accession>A0A6J2VMA7</accession>
<keyword evidence="3" id="KW-1185">Reference proteome</keyword>
<feature type="region of interest" description="Disordered" evidence="1">
    <location>
        <begin position="224"/>
        <end position="261"/>
    </location>
</feature>
<dbReference type="SMART" id="SM00407">
    <property type="entry name" value="IGc1"/>
    <property type="match status" value="2"/>
</dbReference>
<feature type="domain" description="Ig-like" evidence="2">
    <location>
        <begin position="132"/>
        <end position="193"/>
    </location>
</feature>
<evidence type="ECO:0000313" key="3">
    <source>
        <dbReference type="Proteomes" id="UP000504632"/>
    </source>
</evidence>
<dbReference type="SUPFAM" id="SSF48726">
    <property type="entry name" value="Immunoglobulin"/>
    <property type="match status" value="2"/>
</dbReference>
<proteinExistence type="predicted"/>
<dbReference type="InterPro" id="IPR036179">
    <property type="entry name" value="Ig-like_dom_sf"/>
</dbReference>
<evidence type="ECO:0000256" key="1">
    <source>
        <dbReference type="SAM" id="MobiDB-lite"/>
    </source>
</evidence>
<dbReference type="PANTHER" id="PTHR19944">
    <property type="entry name" value="MHC CLASS II-RELATED"/>
    <property type="match status" value="1"/>
</dbReference>
<reference evidence="4" key="1">
    <citation type="submission" date="2025-08" db="UniProtKB">
        <authorList>
            <consortium name="RefSeq"/>
        </authorList>
    </citation>
    <scope>IDENTIFICATION</scope>
</reference>
<feature type="domain" description="Ig-like" evidence="2">
    <location>
        <begin position="25"/>
        <end position="122"/>
    </location>
</feature>
<gene>
    <name evidence="4" type="primary">LOC115815282</name>
</gene>
<dbReference type="InterPro" id="IPR050160">
    <property type="entry name" value="MHC/Immunoglobulin"/>
</dbReference>
<dbReference type="Proteomes" id="UP000504632">
    <property type="component" value="Chromosome 6"/>
</dbReference>
<dbReference type="RefSeq" id="XP_030634100.1">
    <property type="nucleotide sequence ID" value="XM_030778240.1"/>
</dbReference>
<evidence type="ECO:0000313" key="4">
    <source>
        <dbReference type="RefSeq" id="XP_030634100.1"/>
    </source>
</evidence>
<sequence>MYCCVIFCRRKKFLRKIILNVKARPSLLHISSLPQIPEVGKVLVLCCRVEKFYPEDIKVEWYKQNGEMVQKFTQFGPFSDHERLYSLWSTTELTVTTVDDGTVCTCRLYHSSFPAPQYKDVTYHINTQGVSPSVMFIKCDPLQPEEGKECTINLCVKDFCPDRVTVTWFRDGETVSAGVFNSPTSLNINGLYSMWTFLKLTPRKHDLNAVFSLPPSLPHPYPIPPPFPTPSLPHPSPIPPPFPPPSLPPSLPHPYPSPSLE</sequence>
<dbReference type="Pfam" id="PF07654">
    <property type="entry name" value="C1-set"/>
    <property type="match status" value="2"/>
</dbReference>
<dbReference type="CDD" id="cd00098">
    <property type="entry name" value="IgC1"/>
    <property type="match status" value="2"/>
</dbReference>
<name>A0A6J2VMA7_CHACN</name>
<dbReference type="Gene3D" id="2.60.40.10">
    <property type="entry name" value="Immunoglobulins"/>
    <property type="match status" value="2"/>
</dbReference>